<evidence type="ECO:0000256" key="5">
    <source>
        <dbReference type="ARBA" id="ARBA00005225"/>
    </source>
</evidence>
<protein>
    <recommendedName>
        <fullName evidence="16">Type III pantothenate kinase</fullName>
        <ecNumber evidence="7">2.7.1.33</ecNumber>
    </recommendedName>
</protein>
<accession>A0A1T4PIF3</accession>
<organism evidence="17 18">
    <name type="scientific">Lysobacter spongiicola DSM 21749</name>
    <dbReference type="NCBI Taxonomy" id="1122188"/>
    <lineage>
        <taxon>Bacteria</taxon>
        <taxon>Pseudomonadati</taxon>
        <taxon>Pseudomonadota</taxon>
        <taxon>Gammaproteobacteria</taxon>
        <taxon>Lysobacterales</taxon>
        <taxon>Lysobacteraceae</taxon>
        <taxon>Novilysobacter</taxon>
    </lineage>
</organism>
<keyword evidence="18" id="KW-1185">Reference proteome</keyword>
<evidence type="ECO:0000256" key="16">
    <source>
        <dbReference type="ARBA" id="ARBA00040883"/>
    </source>
</evidence>
<keyword evidence="9" id="KW-0808">Transferase</keyword>
<dbReference type="Pfam" id="PF03309">
    <property type="entry name" value="Pan_kinase"/>
    <property type="match status" value="1"/>
</dbReference>
<dbReference type="PANTHER" id="PTHR34265:SF1">
    <property type="entry name" value="TYPE III PANTOTHENATE KINASE"/>
    <property type="match status" value="1"/>
</dbReference>
<evidence type="ECO:0000256" key="11">
    <source>
        <dbReference type="ARBA" id="ARBA00022777"/>
    </source>
</evidence>
<keyword evidence="11 17" id="KW-0418">Kinase</keyword>
<comment type="similarity">
    <text evidence="15">Belongs to the type III pantothenate kinase family.</text>
</comment>
<keyword evidence="10" id="KW-0547">Nucleotide-binding</keyword>
<comment type="pathway">
    <text evidence="5">Cofactor biosynthesis; coenzyme A biosynthesis; CoA from (R)-pantothenate: step 1/5.</text>
</comment>
<dbReference type="InterPro" id="IPR043129">
    <property type="entry name" value="ATPase_NBD"/>
</dbReference>
<dbReference type="OrthoDB" id="9781305at2"/>
<dbReference type="SUPFAM" id="SSF53067">
    <property type="entry name" value="Actin-like ATPase domain"/>
    <property type="match status" value="2"/>
</dbReference>
<evidence type="ECO:0000313" key="18">
    <source>
        <dbReference type="Proteomes" id="UP000190061"/>
    </source>
</evidence>
<dbReference type="InterPro" id="IPR004619">
    <property type="entry name" value="Type_III_PanK"/>
</dbReference>
<evidence type="ECO:0000256" key="3">
    <source>
        <dbReference type="ARBA" id="ARBA00001972"/>
    </source>
</evidence>
<proteinExistence type="inferred from homology"/>
<comment type="cofactor">
    <cofactor evidence="2">
        <name>K(+)</name>
        <dbReference type="ChEBI" id="CHEBI:29103"/>
    </cofactor>
</comment>
<evidence type="ECO:0000256" key="12">
    <source>
        <dbReference type="ARBA" id="ARBA00022840"/>
    </source>
</evidence>
<dbReference type="PANTHER" id="PTHR34265">
    <property type="entry name" value="TYPE III PANTOTHENATE KINASE"/>
    <property type="match status" value="1"/>
</dbReference>
<dbReference type="GO" id="GO:0005737">
    <property type="term" value="C:cytoplasm"/>
    <property type="evidence" value="ECO:0007669"/>
    <property type="project" value="UniProtKB-SubCell"/>
</dbReference>
<evidence type="ECO:0000256" key="7">
    <source>
        <dbReference type="ARBA" id="ARBA00012102"/>
    </source>
</evidence>
<evidence type="ECO:0000256" key="8">
    <source>
        <dbReference type="ARBA" id="ARBA00022490"/>
    </source>
</evidence>
<keyword evidence="8" id="KW-0963">Cytoplasm</keyword>
<evidence type="ECO:0000256" key="4">
    <source>
        <dbReference type="ARBA" id="ARBA00004496"/>
    </source>
</evidence>
<dbReference type="STRING" id="1122188.SAMN02745674_01223"/>
<dbReference type="GO" id="GO:0015937">
    <property type="term" value="P:coenzyme A biosynthetic process"/>
    <property type="evidence" value="ECO:0007669"/>
    <property type="project" value="UniProtKB-UniPathway"/>
</dbReference>
<dbReference type="CDD" id="cd24015">
    <property type="entry name" value="ASKHA_NBD_PanK-III"/>
    <property type="match status" value="1"/>
</dbReference>
<gene>
    <name evidence="17" type="ORF">SAMN02745674_01223</name>
</gene>
<evidence type="ECO:0000256" key="2">
    <source>
        <dbReference type="ARBA" id="ARBA00001958"/>
    </source>
</evidence>
<keyword evidence="12" id="KW-0067">ATP-binding</keyword>
<evidence type="ECO:0000313" key="17">
    <source>
        <dbReference type="EMBL" id="SJZ91340.1"/>
    </source>
</evidence>
<keyword evidence="13" id="KW-0630">Potassium</keyword>
<sequence>MSQWLFDLGNTRLKAAPLRADGTVGEVVALDHRRDGLEAAVAAMLPGRFDVAHVASVAGEALRVELLQVLSRHCQRIAIARTPRRWKGLKIGYPDPSHLGVDRFLAMLAVVGPGAGPALVCGIGTALTIDLVDGQGVHRGGRIAPSPTLMREAMHERVPHLPGSGGVYQEFADDTPDALASGCEGAAVALIERSLLLAPGVADTRPRLYLHGGGAESLLRHLPDARLAPSLVLDGLARWAAA</sequence>
<comment type="cofactor">
    <cofactor evidence="3">
        <name>NH4(+)</name>
        <dbReference type="ChEBI" id="CHEBI:28938"/>
    </cofactor>
</comment>
<comment type="catalytic activity">
    <reaction evidence="1">
        <text>(R)-pantothenate + ATP = (R)-4'-phosphopantothenate + ADP + H(+)</text>
        <dbReference type="Rhea" id="RHEA:16373"/>
        <dbReference type="ChEBI" id="CHEBI:10986"/>
        <dbReference type="ChEBI" id="CHEBI:15378"/>
        <dbReference type="ChEBI" id="CHEBI:29032"/>
        <dbReference type="ChEBI" id="CHEBI:30616"/>
        <dbReference type="ChEBI" id="CHEBI:456216"/>
        <dbReference type="EC" id="2.7.1.33"/>
    </reaction>
</comment>
<dbReference type="AlphaFoldDB" id="A0A1T4PIF3"/>
<dbReference type="UniPathway" id="UPA00241">
    <property type="reaction ID" value="UER00352"/>
</dbReference>
<evidence type="ECO:0000256" key="14">
    <source>
        <dbReference type="ARBA" id="ARBA00022993"/>
    </source>
</evidence>
<comment type="subunit">
    <text evidence="6">Homodimer.</text>
</comment>
<evidence type="ECO:0000256" key="6">
    <source>
        <dbReference type="ARBA" id="ARBA00011738"/>
    </source>
</evidence>
<evidence type="ECO:0000256" key="10">
    <source>
        <dbReference type="ARBA" id="ARBA00022741"/>
    </source>
</evidence>
<dbReference type="EMBL" id="FUXP01000003">
    <property type="protein sequence ID" value="SJZ91340.1"/>
    <property type="molecule type" value="Genomic_DNA"/>
</dbReference>
<dbReference type="GO" id="GO:0004594">
    <property type="term" value="F:pantothenate kinase activity"/>
    <property type="evidence" value="ECO:0007669"/>
    <property type="project" value="UniProtKB-EC"/>
</dbReference>
<reference evidence="17 18" key="1">
    <citation type="submission" date="2017-02" db="EMBL/GenBank/DDBJ databases">
        <authorList>
            <person name="Peterson S.W."/>
        </authorList>
    </citation>
    <scope>NUCLEOTIDE SEQUENCE [LARGE SCALE GENOMIC DNA]</scope>
    <source>
        <strain evidence="17 18">DSM 21749</strain>
    </source>
</reference>
<evidence type="ECO:0000256" key="1">
    <source>
        <dbReference type="ARBA" id="ARBA00001206"/>
    </source>
</evidence>
<name>A0A1T4PIF3_9GAMM</name>
<dbReference type="RefSeq" id="WP_078757826.1">
    <property type="nucleotide sequence ID" value="NZ_FUXP01000003.1"/>
</dbReference>
<dbReference type="EC" id="2.7.1.33" evidence="7"/>
<dbReference type="GO" id="GO:0005524">
    <property type="term" value="F:ATP binding"/>
    <property type="evidence" value="ECO:0007669"/>
    <property type="project" value="UniProtKB-KW"/>
</dbReference>
<keyword evidence="14" id="KW-0173">Coenzyme A biosynthesis</keyword>
<comment type="subcellular location">
    <subcellularLocation>
        <location evidence="4">Cytoplasm</location>
    </subcellularLocation>
</comment>
<evidence type="ECO:0000256" key="15">
    <source>
        <dbReference type="ARBA" id="ARBA00038036"/>
    </source>
</evidence>
<dbReference type="Gene3D" id="3.30.420.40">
    <property type="match status" value="2"/>
</dbReference>
<evidence type="ECO:0000256" key="9">
    <source>
        <dbReference type="ARBA" id="ARBA00022679"/>
    </source>
</evidence>
<evidence type="ECO:0000256" key="13">
    <source>
        <dbReference type="ARBA" id="ARBA00022958"/>
    </source>
</evidence>
<dbReference type="Proteomes" id="UP000190061">
    <property type="component" value="Unassembled WGS sequence"/>
</dbReference>